<evidence type="ECO:0000313" key="3">
    <source>
        <dbReference type="EMBL" id="SVB46917.1"/>
    </source>
</evidence>
<evidence type="ECO:0000256" key="1">
    <source>
        <dbReference type="ARBA" id="ARBA00023172"/>
    </source>
</evidence>
<dbReference type="GO" id="GO:0003677">
    <property type="term" value="F:DNA binding"/>
    <property type="evidence" value="ECO:0007669"/>
    <property type="project" value="InterPro"/>
</dbReference>
<dbReference type="Gene3D" id="1.10.443.10">
    <property type="entry name" value="Intergrase catalytic core"/>
    <property type="match status" value="1"/>
</dbReference>
<keyword evidence="1" id="KW-0233">DNA recombination</keyword>
<name>A0A382EAL9_9ZZZZ</name>
<dbReference type="InterPro" id="IPR011010">
    <property type="entry name" value="DNA_brk_join_enz"/>
</dbReference>
<dbReference type="PROSITE" id="PS51898">
    <property type="entry name" value="TYR_RECOMBINASE"/>
    <property type="match status" value="1"/>
</dbReference>
<proteinExistence type="predicted"/>
<dbReference type="GO" id="GO:0006310">
    <property type="term" value="P:DNA recombination"/>
    <property type="evidence" value="ECO:0007669"/>
    <property type="project" value="UniProtKB-KW"/>
</dbReference>
<dbReference type="GO" id="GO:0015074">
    <property type="term" value="P:DNA integration"/>
    <property type="evidence" value="ECO:0007669"/>
    <property type="project" value="InterPro"/>
</dbReference>
<dbReference type="Pfam" id="PF00589">
    <property type="entry name" value="Phage_integrase"/>
    <property type="match status" value="1"/>
</dbReference>
<dbReference type="InterPro" id="IPR013762">
    <property type="entry name" value="Integrase-like_cat_sf"/>
</dbReference>
<dbReference type="SUPFAM" id="SSF56349">
    <property type="entry name" value="DNA breaking-rejoining enzymes"/>
    <property type="match status" value="1"/>
</dbReference>
<organism evidence="3">
    <name type="scientific">marine metagenome</name>
    <dbReference type="NCBI Taxonomy" id="408172"/>
    <lineage>
        <taxon>unclassified sequences</taxon>
        <taxon>metagenomes</taxon>
        <taxon>ecological metagenomes</taxon>
    </lineage>
</organism>
<sequence length="147" mass="16765">MGKKPLSENHVKFLRKLVADNPLHSLLLNLSVDLMLRSSDLLSLKVSDLLHESGKVKTDVKVKTKKTGKTTLSLPLSKNSIDAIKRHLDVSDMDKYVFRGNKSHYTNKPITSNHYARIVKKWMTMLGFEDTSKYSTHSMRKTRPTVI</sequence>
<feature type="non-terminal residue" evidence="3">
    <location>
        <position position="147"/>
    </location>
</feature>
<accession>A0A382EAL9</accession>
<dbReference type="InterPro" id="IPR002104">
    <property type="entry name" value="Integrase_catalytic"/>
</dbReference>
<dbReference type="EMBL" id="UINC01043204">
    <property type="protein sequence ID" value="SVB46917.1"/>
    <property type="molecule type" value="Genomic_DNA"/>
</dbReference>
<protein>
    <recommendedName>
        <fullName evidence="2">Tyr recombinase domain-containing protein</fullName>
    </recommendedName>
</protein>
<reference evidence="3" key="1">
    <citation type="submission" date="2018-05" db="EMBL/GenBank/DDBJ databases">
        <authorList>
            <person name="Lanie J.A."/>
            <person name="Ng W.-L."/>
            <person name="Kazmierczak K.M."/>
            <person name="Andrzejewski T.M."/>
            <person name="Davidsen T.M."/>
            <person name="Wayne K.J."/>
            <person name="Tettelin H."/>
            <person name="Glass J.I."/>
            <person name="Rusch D."/>
            <person name="Podicherti R."/>
            <person name="Tsui H.-C.T."/>
            <person name="Winkler M.E."/>
        </authorList>
    </citation>
    <scope>NUCLEOTIDE SEQUENCE</scope>
</reference>
<gene>
    <name evidence="3" type="ORF">METZ01_LOCUS199771</name>
</gene>
<feature type="domain" description="Tyr recombinase" evidence="2">
    <location>
        <begin position="1"/>
        <end position="147"/>
    </location>
</feature>
<dbReference type="AlphaFoldDB" id="A0A382EAL9"/>
<evidence type="ECO:0000259" key="2">
    <source>
        <dbReference type="PROSITE" id="PS51898"/>
    </source>
</evidence>